<reference evidence="3 4" key="1">
    <citation type="journal article" date="2024" name="Environ. Microbiol.">
        <title>Novel evolutionary insights on the interactions of the Holosporales (Alphaproteobacteria) with eukaryotic hosts from comparative genomics.</title>
        <authorList>
            <person name="Giovannini M."/>
            <person name="Petroni G."/>
            <person name="Castelli M."/>
        </authorList>
    </citation>
    <scope>NUCLEOTIDE SEQUENCE [LARGE SCALE GENOMIC DNA]</scope>
    <source>
        <strain evidence="3 4">US_Bl 15I1</strain>
    </source>
</reference>
<keyword evidence="4" id="KW-1185">Reference proteome</keyword>
<feature type="transmembrane region" description="Helical" evidence="1">
    <location>
        <begin position="60"/>
        <end position="79"/>
    </location>
</feature>
<protein>
    <submittedName>
        <fullName evidence="3">Uncharacterized protein</fullName>
    </submittedName>
</protein>
<keyword evidence="1" id="KW-0472">Membrane</keyword>
<keyword evidence="2" id="KW-0732">Signal</keyword>
<name>A0ABZ2C9E3_9PROT</name>
<feature type="signal peptide" evidence="2">
    <location>
        <begin position="1"/>
        <end position="25"/>
    </location>
</feature>
<sequence>MFKKSYFLSSSLIILVLLLGNSANAMDEEEKKHFAPRKDDKVKYPLSNPSLKITGNTMEVHTLNMKILIILMLSMSIILKI</sequence>
<evidence type="ECO:0000256" key="1">
    <source>
        <dbReference type="SAM" id="Phobius"/>
    </source>
</evidence>
<dbReference type="EMBL" id="CP133270">
    <property type="protein sequence ID" value="WVX67710.1"/>
    <property type="molecule type" value="Genomic_DNA"/>
</dbReference>
<gene>
    <name evidence="3" type="ORF">Bealeia1_01926</name>
</gene>
<proteinExistence type="predicted"/>
<keyword evidence="1" id="KW-0812">Transmembrane</keyword>
<dbReference type="Proteomes" id="UP001330434">
    <property type="component" value="Chromosome"/>
</dbReference>
<accession>A0ABZ2C9E3</accession>
<feature type="chain" id="PRO_5045427892" evidence="2">
    <location>
        <begin position="26"/>
        <end position="81"/>
    </location>
</feature>
<organism evidence="3 4">
    <name type="scientific">Candidatus Bealeia paramacronuclearis</name>
    <dbReference type="NCBI Taxonomy" id="1921001"/>
    <lineage>
        <taxon>Bacteria</taxon>
        <taxon>Pseudomonadati</taxon>
        <taxon>Pseudomonadota</taxon>
        <taxon>Alphaproteobacteria</taxon>
        <taxon>Holosporales</taxon>
        <taxon>Holosporaceae</taxon>
        <taxon>Candidatus Bealeia</taxon>
    </lineage>
</organism>
<keyword evidence="1" id="KW-1133">Transmembrane helix</keyword>
<evidence type="ECO:0000313" key="4">
    <source>
        <dbReference type="Proteomes" id="UP001330434"/>
    </source>
</evidence>
<evidence type="ECO:0000256" key="2">
    <source>
        <dbReference type="SAM" id="SignalP"/>
    </source>
</evidence>
<evidence type="ECO:0000313" key="3">
    <source>
        <dbReference type="EMBL" id="WVX67710.1"/>
    </source>
</evidence>